<dbReference type="InterPro" id="IPR050390">
    <property type="entry name" value="C5-Methyltransferase"/>
</dbReference>
<dbReference type="GO" id="GO:0003886">
    <property type="term" value="F:DNA (cytosine-5-)-methyltransferase activity"/>
    <property type="evidence" value="ECO:0007669"/>
    <property type="project" value="UniProtKB-EC"/>
</dbReference>
<dbReference type="NCBIfam" id="TIGR00675">
    <property type="entry name" value="dcm"/>
    <property type="match status" value="1"/>
</dbReference>
<organism evidence="8 9">
    <name type="scientific">Candidatus Merdivivens pullicola</name>
    <dbReference type="NCBI Taxonomy" id="2840872"/>
    <lineage>
        <taxon>Bacteria</taxon>
        <taxon>Pseudomonadati</taxon>
        <taxon>Bacteroidota</taxon>
        <taxon>Bacteroidia</taxon>
        <taxon>Bacteroidales</taxon>
        <taxon>Muribaculaceae</taxon>
        <taxon>Muribaculaceae incertae sedis</taxon>
        <taxon>Candidatus Merdivivens</taxon>
    </lineage>
</organism>
<dbReference type="PANTHER" id="PTHR10629">
    <property type="entry name" value="CYTOSINE-SPECIFIC METHYLTRANSFERASE"/>
    <property type="match status" value="1"/>
</dbReference>
<feature type="active site" evidence="7">
    <location>
        <position position="79"/>
    </location>
</feature>
<evidence type="ECO:0000256" key="4">
    <source>
        <dbReference type="ARBA" id="ARBA00022691"/>
    </source>
</evidence>
<evidence type="ECO:0000256" key="5">
    <source>
        <dbReference type="ARBA" id="ARBA00022747"/>
    </source>
</evidence>
<dbReference type="GO" id="GO:0032259">
    <property type="term" value="P:methylation"/>
    <property type="evidence" value="ECO:0007669"/>
    <property type="project" value="UniProtKB-KW"/>
</dbReference>
<comment type="catalytic activity">
    <reaction evidence="6">
        <text>a 2'-deoxycytidine in DNA + S-adenosyl-L-methionine = a 5-methyl-2'-deoxycytidine in DNA + S-adenosyl-L-homocysteine + H(+)</text>
        <dbReference type="Rhea" id="RHEA:13681"/>
        <dbReference type="Rhea" id="RHEA-COMP:11369"/>
        <dbReference type="Rhea" id="RHEA-COMP:11370"/>
        <dbReference type="ChEBI" id="CHEBI:15378"/>
        <dbReference type="ChEBI" id="CHEBI:57856"/>
        <dbReference type="ChEBI" id="CHEBI:59789"/>
        <dbReference type="ChEBI" id="CHEBI:85452"/>
        <dbReference type="ChEBI" id="CHEBI:85454"/>
        <dbReference type="EC" id="2.1.1.37"/>
    </reaction>
</comment>
<dbReference type="SUPFAM" id="SSF53335">
    <property type="entry name" value="S-adenosyl-L-methionine-dependent methyltransferases"/>
    <property type="match status" value="1"/>
</dbReference>
<reference evidence="8" key="1">
    <citation type="submission" date="2020-10" db="EMBL/GenBank/DDBJ databases">
        <authorList>
            <person name="Gilroy R."/>
        </authorList>
    </citation>
    <scope>NUCLEOTIDE SEQUENCE</scope>
    <source>
        <strain evidence="8">B1-8020</strain>
    </source>
</reference>
<keyword evidence="2 7" id="KW-0489">Methyltransferase</keyword>
<accession>A0A9D9IIV1</accession>
<evidence type="ECO:0000256" key="2">
    <source>
        <dbReference type="ARBA" id="ARBA00022603"/>
    </source>
</evidence>
<dbReference type="InterPro" id="IPR029063">
    <property type="entry name" value="SAM-dependent_MTases_sf"/>
</dbReference>
<keyword evidence="5" id="KW-0680">Restriction system</keyword>
<reference evidence="8" key="2">
    <citation type="journal article" date="2021" name="PeerJ">
        <title>Extensive microbial diversity within the chicken gut microbiome revealed by metagenomics and culture.</title>
        <authorList>
            <person name="Gilroy R."/>
            <person name="Ravi A."/>
            <person name="Getino M."/>
            <person name="Pursley I."/>
            <person name="Horton D.L."/>
            <person name="Alikhan N.F."/>
            <person name="Baker D."/>
            <person name="Gharbi K."/>
            <person name="Hall N."/>
            <person name="Watson M."/>
            <person name="Adriaenssens E.M."/>
            <person name="Foster-Nyarko E."/>
            <person name="Jarju S."/>
            <person name="Secka A."/>
            <person name="Antonio M."/>
            <person name="Oren A."/>
            <person name="Chaudhuri R.R."/>
            <person name="La Ragione R."/>
            <person name="Hildebrand F."/>
            <person name="Pallen M.J."/>
        </authorList>
    </citation>
    <scope>NUCLEOTIDE SEQUENCE</scope>
    <source>
        <strain evidence="8">B1-8020</strain>
    </source>
</reference>
<gene>
    <name evidence="8" type="ORF">IAB81_05040</name>
</gene>
<evidence type="ECO:0000256" key="6">
    <source>
        <dbReference type="ARBA" id="ARBA00047422"/>
    </source>
</evidence>
<comment type="caution">
    <text evidence="8">The sequence shown here is derived from an EMBL/GenBank/DDBJ whole genome shotgun (WGS) entry which is preliminary data.</text>
</comment>
<keyword evidence="4 7" id="KW-0949">S-adenosyl-L-methionine</keyword>
<name>A0A9D9IIV1_9BACT</name>
<dbReference type="Pfam" id="PF00145">
    <property type="entry name" value="DNA_methylase"/>
    <property type="match status" value="1"/>
</dbReference>
<dbReference type="AlphaFoldDB" id="A0A9D9IIV1"/>
<dbReference type="Proteomes" id="UP000823604">
    <property type="component" value="Unassembled WGS sequence"/>
</dbReference>
<evidence type="ECO:0000256" key="1">
    <source>
        <dbReference type="ARBA" id="ARBA00011975"/>
    </source>
</evidence>
<dbReference type="PROSITE" id="PS00094">
    <property type="entry name" value="C5_MTASE_1"/>
    <property type="match status" value="1"/>
</dbReference>
<dbReference type="EMBL" id="JADIMA010000045">
    <property type="protein sequence ID" value="MBO8472975.1"/>
    <property type="molecule type" value="Genomic_DNA"/>
</dbReference>
<proteinExistence type="inferred from homology"/>
<comment type="similarity">
    <text evidence="7">Belongs to the class I-like SAM-binding methyltransferase superfamily. C5-methyltransferase family.</text>
</comment>
<dbReference type="Gene3D" id="3.40.50.150">
    <property type="entry name" value="Vaccinia Virus protein VP39"/>
    <property type="match status" value="1"/>
</dbReference>
<protein>
    <recommendedName>
        <fullName evidence="1">DNA (cytosine-5-)-methyltransferase</fullName>
        <ecNumber evidence="1">2.1.1.37</ecNumber>
    </recommendedName>
</protein>
<dbReference type="GO" id="GO:0009307">
    <property type="term" value="P:DNA restriction-modification system"/>
    <property type="evidence" value="ECO:0007669"/>
    <property type="project" value="UniProtKB-KW"/>
</dbReference>
<evidence type="ECO:0000313" key="8">
    <source>
        <dbReference type="EMBL" id="MBO8472975.1"/>
    </source>
</evidence>
<evidence type="ECO:0000256" key="3">
    <source>
        <dbReference type="ARBA" id="ARBA00022679"/>
    </source>
</evidence>
<keyword evidence="3 7" id="KW-0808">Transferase</keyword>
<dbReference type="InterPro" id="IPR018117">
    <property type="entry name" value="C5_DNA_meth_AS"/>
</dbReference>
<evidence type="ECO:0000256" key="7">
    <source>
        <dbReference type="PROSITE-ProRule" id="PRU01016"/>
    </source>
</evidence>
<dbReference type="EC" id="2.1.1.37" evidence="1"/>
<dbReference type="Gene3D" id="3.90.120.10">
    <property type="entry name" value="DNA Methylase, subunit A, domain 2"/>
    <property type="match status" value="1"/>
</dbReference>
<dbReference type="InterPro" id="IPR001525">
    <property type="entry name" value="C5_MeTfrase"/>
</dbReference>
<sequence length="355" mass="40541">MKAISLFSCIGVAEYYLNSIGIDVVVASDIDKRRCDVYKYLYPDTAIICGDIRNNETKKAILNAIKGHKIDIVISTPPCQGMSSAGKNRSYSSLSKRNDERNHLILESFDIINAVSPSYILFENVPRILKIRLPYQNEYLTIEQILDKRFGKDYNIKIDILNCCHYDIPQNRERCFIRLYKKGLIWENPVESEHIITLREAIGDLPSLEAGEYSDIKNHWARQHPKEQIEWLHHTPEGCSAVTNPEHYPQKPSGERIKCYANCYKRMVWDAPAPTVTMRNEIMSSQDKVHPGRYLGNGLWSDARVLTLRELLIIMSLPGDLSLPSTISDTALRQFIGEGIPPLMLKKIMQGICTN</sequence>
<evidence type="ECO:0000313" key="9">
    <source>
        <dbReference type="Proteomes" id="UP000823604"/>
    </source>
</evidence>
<dbReference type="PROSITE" id="PS51679">
    <property type="entry name" value="SAM_MT_C5"/>
    <property type="match status" value="1"/>
</dbReference>
<dbReference type="PANTHER" id="PTHR10629:SF52">
    <property type="entry name" value="DNA (CYTOSINE-5)-METHYLTRANSFERASE 1"/>
    <property type="match status" value="1"/>
</dbReference>